<dbReference type="GO" id="GO:0008483">
    <property type="term" value="F:transaminase activity"/>
    <property type="evidence" value="ECO:0007669"/>
    <property type="project" value="UniProtKB-KW"/>
</dbReference>
<accession>A0A2D6YH17</accession>
<feature type="domain" description="Aminomethyltransferase C-terminal" evidence="10">
    <location>
        <begin position="285"/>
        <end position="363"/>
    </location>
</feature>
<comment type="caution">
    <text evidence="11">The sequence shown here is derived from an EMBL/GenBank/DDBJ whole genome shotgun (WGS) entry which is preliminary data.</text>
</comment>
<dbReference type="Proteomes" id="UP000226525">
    <property type="component" value="Unassembled WGS sequence"/>
</dbReference>
<dbReference type="Gene3D" id="4.10.1250.10">
    <property type="entry name" value="Aminomethyltransferase fragment"/>
    <property type="match status" value="1"/>
</dbReference>
<dbReference type="Gene3D" id="3.30.1360.120">
    <property type="entry name" value="Probable tRNA modification gtpase trme, domain 1"/>
    <property type="match status" value="1"/>
</dbReference>
<dbReference type="PANTHER" id="PTHR43757:SF2">
    <property type="entry name" value="AMINOMETHYLTRANSFERASE, MITOCHONDRIAL"/>
    <property type="match status" value="1"/>
</dbReference>
<feature type="domain" description="GCVT N-terminal" evidence="9">
    <location>
        <begin position="11"/>
        <end position="267"/>
    </location>
</feature>
<dbReference type="InterPro" id="IPR029043">
    <property type="entry name" value="GcvT/YgfZ_C"/>
</dbReference>
<proteinExistence type="inferred from homology"/>
<evidence type="ECO:0000256" key="7">
    <source>
        <dbReference type="HAMAP-Rule" id="MF_00259"/>
    </source>
</evidence>
<dbReference type="EC" id="2.1.2.10" evidence="2 7"/>
<keyword evidence="3 7" id="KW-0032">Aminotransferase</keyword>
<dbReference type="AlphaFoldDB" id="A0A2D6YH17"/>
<dbReference type="InterPro" id="IPR006222">
    <property type="entry name" value="GCVT_N"/>
</dbReference>
<dbReference type="PANTHER" id="PTHR43757">
    <property type="entry name" value="AMINOMETHYLTRANSFERASE"/>
    <property type="match status" value="1"/>
</dbReference>
<dbReference type="Gene3D" id="2.40.30.110">
    <property type="entry name" value="Aminomethyltransferase beta-barrel domains"/>
    <property type="match status" value="1"/>
</dbReference>
<evidence type="ECO:0000259" key="9">
    <source>
        <dbReference type="Pfam" id="PF01571"/>
    </source>
</evidence>
<dbReference type="GO" id="GO:0005829">
    <property type="term" value="C:cytosol"/>
    <property type="evidence" value="ECO:0007669"/>
    <property type="project" value="TreeGrafter"/>
</dbReference>
<dbReference type="NCBIfam" id="TIGR00528">
    <property type="entry name" value="gcvT"/>
    <property type="match status" value="1"/>
</dbReference>
<dbReference type="NCBIfam" id="NF001567">
    <property type="entry name" value="PRK00389.1"/>
    <property type="match status" value="1"/>
</dbReference>
<dbReference type="InterPro" id="IPR013977">
    <property type="entry name" value="GcvT_C"/>
</dbReference>
<reference evidence="12" key="1">
    <citation type="submission" date="2017-09" db="EMBL/GenBank/DDBJ databases">
        <title>The Reconstruction of 2,631 Draft Metagenome-Assembled Genomes from the Global Oceans.</title>
        <authorList>
            <person name="Tully B.J."/>
            <person name="Graham E.D."/>
            <person name="Heidelberg J.F."/>
        </authorList>
    </citation>
    <scope>NUCLEOTIDE SEQUENCE [LARGE SCALE GENOMIC DNA]</scope>
</reference>
<dbReference type="SUPFAM" id="SSF103025">
    <property type="entry name" value="Folate-binding domain"/>
    <property type="match status" value="1"/>
</dbReference>
<dbReference type="InterPro" id="IPR027266">
    <property type="entry name" value="TrmE/GcvT-like"/>
</dbReference>
<dbReference type="FunFam" id="3.30.70.1400:FF:000001">
    <property type="entry name" value="Aminomethyltransferase"/>
    <property type="match status" value="1"/>
</dbReference>
<dbReference type="GO" id="GO:0005960">
    <property type="term" value="C:glycine cleavage complex"/>
    <property type="evidence" value="ECO:0007669"/>
    <property type="project" value="InterPro"/>
</dbReference>
<evidence type="ECO:0000259" key="10">
    <source>
        <dbReference type="Pfam" id="PF08669"/>
    </source>
</evidence>
<dbReference type="FunFam" id="2.40.30.110:FF:000003">
    <property type="entry name" value="Aminomethyltransferase"/>
    <property type="match status" value="1"/>
</dbReference>
<dbReference type="Pfam" id="PF01571">
    <property type="entry name" value="GCV_T"/>
    <property type="match status" value="1"/>
</dbReference>
<evidence type="ECO:0000256" key="6">
    <source>
        <dbReference type="ARBA" id="ARBA00047665"/>
    </source>
</evidence>
<evidence type="ECO:0000256" key="1">
    <source>
        <dbReference type="ARBA" id="ARBA00008609"/>
    </source>
</evidence>
<keyword evidence="4 7" id="KW-0808">Transferase</keyword>
<evidence type="ECO:0000256" key="5">
    <source>
        <dbReference type="ARBA" id="ARBA00031395"/>
    </source>
</evidence>
<evidence type="ECO:0000313" key="12">
    <source>
        <dbReference type="Proteomes" id="UP000226525"/>
    </source>
</evidence>
<dbReference type="InterPro" id="IPR022903">
    <property type="entry name" value="GcvT_bac"/>
</dbReference>
<protein>
    <recommendedName>
        <fullName evidence="2 7">Aminomethyltransferase</fullName>
        <ecNumber evidence="2 7">2.1.2.10</ecNumber>
    </recommendedName>
    <alternativeName>
        <fullName evidence="5 7">Glycine cleavage system T protein</fullName>
    </alternativeName>
</protein>
<dbReference type="EMBL" id="NZEX01000032">
    <property type="protein sequence ID" value="MAH62442.1"/>
    <property type="molecule type" value="Genomic_DNA"/>
</dbReference>
<dbReference type="GO" id="GO:0019464">
    <property type="term" value="P:glycine decarboxylation via glycine cleavage system"/>
    <property type="evidence" value="ECO:0007669"/>
    <property type="project" value="UniProtKB-UniRule"/>
</dbReference>
<dbReference type="InterPro" id="IPR028896">
    <property type="entry name" value="GcvT/YgfZ/DmdA"/>
</dbReference>
<evidence type="ECO:0000256" key="3">
    <source>
        <dbReference type="ARBA" id="ARBA00022576"/>
    </source>
</evidence>
<gene>
    <name evidence="7 11" type="primary">gcvT</name>
    <name evidence="11" type="ORF">CMN54_03120</name>
</gene>
<organism evidence="11 12">
    <name type="scientific">SAR324 cluster bacterium</name>
    <dbReference type="NCBI Taxonomy" id="2024889"/>
    <lineage>
        <taxon>Bacteria</taxon>
        <taxon>Deltaproteobacteria</taxon>
        <taxon>SAR324 cluster</taxon>
    </lineage>
</organism>
<comment type="function">
    <text evidence="7">The glycine cleavage system catalyzes the degradation of glycine.</text>
</comment>
<dbReference type="FunFam" id="4.10.1250.10:FF:000001">
    <property type="entry name" value="Aminomethyltransferase"/>
    <property type="match status" value="1"/>
</dbReference>
<feature type="binding site" evidence="8">
    <location>
        <position position="200"/>
    </location>
    <ligand>
        <name>substrate</name>
    </ligand>
</feature>
<dbReference type="Gene3D" id="3.30.70.1400">
    <property type="entry name" value="Aminomethyltransferase beta-barrel domains"/>
    <property type="match status" value="1"/>
</dbReference>
<dbReference type="Pfam" id="PF08669">
    <property type="entry name" value="GCV_T_C"/>
    <property type="match status" value="1"/>
</dbReference>
<dbReference type="SUPFAM" id="SSF101790">
    <property type="entry name" value="Aminomethyltransferase beta-barrel domain"/>
    <property type="match status" value="1"/>
</dbReference>
<dbReference type="GO" id="GO:0004047">
    <property type="term" value="F:aminomethyltransferase activity"/>
    <property type="evidence" value="ECO:0007669"/>
    <property type="project" value="UniProtKB-UniRule"/>
</dbReference>
<evidence type="ECO:0000256" key="4">
    <source>
        <dbReference type="ARBA" id="ARBA00022679"/>
    </source>
</evidence>
<evidence type="ECO:0000256" key="2">
    <source>
        <dbReference type="ARBA" id="ARBA00012616"/>
    </source>
</evidence>
<dbReference type="HAMAP" id="MF_00259">
    <property type="entry name" value="GcvT"/>
    <property type="match status" value="1"/>
</dbReference>
<comment type="similarity">
    <text evidence="1 7">Belongs to the GcvT family.</text>
</comment>
<sequence>MSSTTLNKTPLHDWHLQSGAFMTNFGGWHLPVRYQSDKIEHQAVRETVGLFDVSHMGELLVEGTRAGDLLQYTTCNDISKIPVGAARYNALTTPEGGAWDDLLVYRLAEERYLLVVNAANQDRDFNWLQEQNSQFGASLHNVGSNYALLALQGPLAADVLESISDLSVRDLRYYRFLEGELLGCPVLLSRTGYTASDGFELYLSPQHAETIWTKLLEAGVSFGIKPCGLSARDSLRLEGGLHLYGHELDQDISLYEAGLDWIIKPEKGDFIGKEALLRSRENPQRRLVGFQMQEFGIPRHGFPILNQEEQTVGSVTSGLLSPTFNTPIGMAYVPTELSKIGSTFLVQVRKRRLAASVVALPFYHISRST</sequence>
<comment type="subunit">
    <text evidence="7">The glycine cleavage system is composed of four proteins: P, T, L and H.</text>
</comment>
<name>A0A2D6YH17_9DELT</name>
<comment type="catalytic activity">
    <reaction evidence="6 7">
        <text>N(6)-[(R)-S(8)-aminomethyldihydrolipoyl]-L-lysyl-[protein] + (6S)-5,6,7,8-tetrahydrofolate = N(6)-[(R)-dihydrolipoyl]-L-lysyl-[protein] + (6R)-5,10-methylene-5,6,7,8-tetrahydrofolate + NH4(+)</text>
        <dbReference type="Rhea" id="RHEA:16945"/>
        <dbReference type="Rhea" id="RHEA-COMP:10475"/>
        <dbReference type="Rhea" id="RHEA-COMP:10492"/>
        <dbReference type="ChEBI" id="CHEBI:15636"/>
        <dbReference type="ChEBI" id="CHEBI:28938"/>
        <dbReference type="ChEBI" id="CHEBI:57453"/>
        <dbReference type="ChEBI" id="CHEBI:83100"/>
        <dbReference type="ChEBI" id="CHEBI:83143"/>
        <dbReference type="EC" id="2.1.2.10"/>
    </reaction>
</comment>
<evidence type="ECO:0000256" key="8">
    <source>
        <dbReference type="PIRSR" id="PIRSR006487-1"/>
    </source>
</evidence>
<evidence type="ECO:0000313" key="11">
    <source>
        <dbReference type="EMBL" id="MAH62442.1"/>
    </source>
</evidence>
<dbReference type="InterPro" id="IPR006223">
    <property type="entry name" value="GcvT"/>
</dbReference>
<dbReference type="PIRSF" id="PIRSF006487">
    <property type="entry name" value="GcvT"/>
    <property type="match status" value="1"/>
</dbReference>